<dbReference type="RefSeq" id="WP_016389755.1">
    <property type="nucleotide sequence ID" value="NZ_KE646805.1"/>
</dbReference>
<evidence type="ECO:0000313" key="2">
    <source>
        <dbReference type="Proteomes" id="UP000015462"/>
    </source>
</evidence>
<reference evidence="1 2" key="1">
    <citation type="journal article" date="2013" name="Genome Announc.">
        <title>Genome Sequence of the Pyrene- and Fluoranthene-Degrading Bacterium Cycloclasticus sp. Strain PY97M.</title>
        <authorList>
            <person name="Cui Z."/>
            <person name="Xu G."/>
            <person name="Li Q."/>
            <person name="Gao W."/>
            <person name="Zheng L."/>
        </authorList>
    </citation>
    <scope>NUCLEOTIDE SEQUENCE [LARGE SCALE GENOMIC DNA]</scope>
    <source>
        <strain evidence="1 2">PY97M</strain>
    </source>
</reference>
<keyword evidence="2" id="KW-1185">Reference proteome</keyword>
<evidence type="ECO:0000313" key="1">
    <source>
        <dbReference type="EMBL" id="EPD14220.1"/>
    </source>
</evidence>
<name>A0AB33Z4B9_9GAMM</name>
<dbReference type="InterPro" id="IPR009858">
    <property type="entry name" value="DUF1415"/>
</dbReference>
<proteinExistence type="predicted"/>
<organism evidence="1 2">
    <name type="scientific">Cycloclasticus pugetii</name>
    <dbReference type="NCBI Taxonomy" id="34068"/>
    <lineage>
        <taxon>Bacteria</taxon>
        <taxon>Pseudomonadati</taxon>
        <taxon>Pseudomonadota</taxon>
        <taxon>Gammaproteobacteria</taxon>
        <taxon>Thiotrichales</taxon>
        <taxon>Piscirickettsiaceae</taxon>
        <taxon>Cycloclasticus</taxon>
    </lineage>
</organism>
<dbReference type="AlphaFoldDB" id="A0AB33Z4B9"/>
<dbReference type="EMBL" id="ASHL01000001">
    <property type="protein sequence ID" value="EPD14220.1"/>
    <property type="molecule type" value="Genomic_DNA"/>
</dbReference>
<gene>
    <name evidence="1" type="ORF">L196_01945</name>
</gene>
<evidence type="ECO:0008006" key="3">
    <source>
        <dbReference type="Google" id="ProtNLM"/>
    </source>
</evidence>
<sequence length="184" mass="20507">MVRAADERVIESCRQWVETVIVALNFCPFAKPVVNAGRVDYKVINERGVEQALMALSDQLSYLVNNDHVETSLLIYPQGLESFDDYLDFAAIADDLLLEEGYEGVFQIATFHPDYCFEGQQQDDASNYTNRSPYPILHILREASIEAALEGVSSPDKIPSRNIELARAKGLEGMQALLTACQST</sequence>
<dbReference type="Proteomes" id="UP000015462">
    <property type="component" value="Unassembled WGS sequence"/>
</dbReference>
<protein>
    <recommendedName>
        <fullName evidence="3">DUF1415 domain-containing protein</fullName>
    </recommendedName>
</protein>
<dbReference type="Pfam" id="PF07209">
    <property type="entry name" value="DUF1415"/>
    <property type="match status" value="1"/>
</dbReference>
<comment type="caution">
    <text evidence="1">The sequence shown here is derived from an EMBL/GenBank/DDBJ whole genome shotgun (WGS) entry which is preliminary data.</text>
</comment>
<accession>A0AB33Z4B9</accession>